<dbReference type="InterPro" id="IPR002711">
    <property type="entry name" value="HNH"/>
</dbReference>
<dbReference type="AlphaFoldDB" id="X1EQC8"/>
<dbReference type="GO" id="GO:0005634">
    <property type="term" value="C:nucleus"/>
    <property type="evidence" value="ECO:0007669"/>
    <property type="project" value="TreeGrafter"/>
</dbReference>
<proteinExistence type="predicted"/>
<dbReference type="GO" id="GO:0030983">
    <property type="term" value="F:mismatched DNA binding"/>
    <property type="evidence" value="ECO:0007669"/>
    <property type="project" value="InterPro"/>
</dbReference>
<dbReference type="InterPro" id="IPR000432">
    <property type="entry name" value="DNA_mismatch_repair_MutS_C"/>
</dbReference>
<reference evidence="5" key="1">
    <citation type="journal article" date="2014" name="Front. Microbiol.">
        <title>High frequency of phylogenetically diverse reductive dehalogenase-homologous genes in deep subseafloor sedimentary metagenomes.</title>
        <authorList>
            <person name="Kawai M."/>
            <person name="Futagami T."/>
            <person name="Toyoda A."/>
            <person name="Takaki Y."/>
            <person name="Nishi S."/>
            <person name="Hori S."/>
            <person name="Arai W."/>
            <person name="Tsubouchi T."/>
            <person name="Morono Y."/>
            <person name="Uchiyama I."/>
            <person name="Ito T."/>
            <person name="Fujiyama A."/>
            <person name="Inagaki F."/>
            <person name="Takami H."/>
        </authorList>
    </citation>
    <scope>NUCLEOTIDE SEQUENCE</scope>
    <source>
        <strain evidence="5">Expedition CK06-06</strain>
    </source>
</reference>
<name>X1EQC8_9ZZZZ</name>
<gene>
    <name evidence="5" type="ORF">S03H2_18024</name>
</gene>
<dbReference type="GO" id="GO:0005524">
    <property type="term" value="F:ATP binding"/>
    <property type="evidence" value="ECO:0007669"/>
    <property type="project" value="UniProtKB-KW"/>
</dbReference>
<dbReference type="EMBL" id="BARU01009327">
    <property type="protein sequence ID" value="GAH35581.1"/>
    <property type="molecule type" value="Genomic_DNA"/>
</dbReference>
<feature type="domain" description="DNA mismatch repair proteins mutS family" evidence="4">
    <location>
        <begin position="16"/>
        <end position="32"/>
    </location>
</feature>
<dbReference type="PROSITE" id="PS00486">
    <property type="entry name" value="DNA_MISMATCH_REPAIR_2"/>
    <property type="match status" value="1"/>
</dbReference>
<dbReference type="GO" id="GO:0004519">
    <property type="term" value="F:endonuclease activity"/>
    <property type="evidence" value="ECO:0007669"/>
    <property type="project" value="InterPro"/>
</dbReference>
<dbReference type="GO" id="GO:0006298">
    <property type="term" value="P:mismatch repair"/>
    <property type="evidence" value="ECO:0007669"/>
    <property type="project" value="InterPro"/>
</dbReference>
<dbReference type="Pfam" id="PF01844">
    <property type="entry name" value="HNH"/>
    <property type="match status" value="1"/>
</dbReference>
<evidence type="ECO:0000256" key="3">
    <source>
        <dbReference type="ARBA" id="ARBA00023125"/>
    </source>
</evidence>
<organism evidence="5">
    <name type="scientific">marine sediment metagenome</name>
    <dbReference type="NCBI Taxonomy" id="412755"/>
    <lineage>
        <taxon>unclassified sequences</taxon>
        <taxon>metagenomes</taxon>
        <taxon>ecological metagenomes</taxon>
    </lineage>
</organism>
<dbReference type="SUPFAM" id="SSF52540">
    <property type="entry name" value="P-loop containing nucleoside triphosphate hydrolases"/>
    <property type="match status" value="1"/>
</dbReference>
<protein>
    <recommendedName>
        <fullName evidence="4">DNA mismatch repair proteins mutS family domain-containing protein</fullName>
    </recommendedName>
</protein>
<evidence type="ECO:0000259" key="4">
    <source>
        <dbReference type="PROSITE" id="PS00486"/>
    </source>
</evidence>
<dbReference type="SMART" id="SM00534">
    <property type="entry name" value="MUTSac"/>
    <property type="match status" value="1"/>
</dbReference>
<comment type="caution">
    <text evidence="5">The sequence shown here is derived from an EMBL/GenBank/DDBJ whole genome shotgun (WGS) entry which is preliminary data.</text>
</comment>
<sequence length="233" mass="26357">EMSELRTILRNADSRTLVLGDELCRGTESVSGTSLTVATITELTERKTSFIFSTHMHHLVTNPYIVELPKNSLRICHLVLRYDETTKALIYDRRLKEGHGESIYGLEVAMSLSIDPAFIRKASEIRRSVVNQGDQFLSTRKSKYNKKVYMDSCTVCGRKPQGIGELHTHHINEQAKADENGYIEHYHKDSSFNLITLCESCHKSLHSNGLKIITQQTPSGKIVKIPIDSNKLK</sequence>
<dbReference type="GO" id="GO:0140664">
    <property type="term" value="F:ATP-dependent DNA damage sensor activity"/>
    <property type="evidence" value="ECO:0007669"/>
    <property type="project" value="InterPro"/>
</dbReference>
<dbReference type="InterPro" id="IPR027417">
    <property type="entry name" value="P-loop_NTPase"/>
</dbReference>
<dbReference type="Gene3D" id="1.10.30.50">
    <property type="match status" value="1"/>
</dbReference>
<evidence type="ECO:0000313" key="5">
    <source>
        <dbReference type="EMBL" id="GAH35581.1"/>
    </source>
</evidence>
<dbReference type="Gene3D" id="3.40.50.300">
    <property type="entry name" value="P-loop containing nucleotide triphosphate hydrolases"/>
    <property type="match status" value="1"/>
</dbReference>
<dbReference type="InterPro" id="IPR045076">
    <property type="entry name" value="MutS"/>
</dbReference>
<evidence type="ECO:0000256" key="1">
    <source>
        <dbReference type="ARBA" id="ARBA00022741"/>
    </source>
</evidence>
<keyword evidence="1" id="KW-0547">Nucleotide-binding</keyword>
<dbReference type="Pfam" id="PF00488">
    <property type="entry name" value="MutS_V"/>
    <property type="match status" value="1"/>
</dbReference>
<accession>X1EQC8</accession>
<dbReference type="PANTHER" id="PTHR11361">
    <property type="entry name" value="DNA MISMATCH REPAIR PROTEIN MUTS FAMILY MEMBER"/>
    <property type="match status" value="1"/>
</dbReference>
<dbReference type="PANTHER" id="PTHR11361:SF34">
    <property type="entry name" value="DNA MISMATCH REPAIR PROTEIN MSH1, MITOCHONDRIAL"/>
    <property type="match status" value="1"/>
</dbReference>
<keyword evidence="3" id="KW-0238">DNA-binding</keyword>
<dbReference type="GO" id="GO:0008270">
    <property type="term" value="F:zinc ion binding"/>
    <property type="evidence" value="ECO:0007669"/>
    <property type="project" value="InterPro"/>
</dbReference>
<feature type="non-terminal residue" evidence="5">
    <location>
        <position position="1"/>
    </location>
</feature>
<evidence type="ECO:0000256" key="2">
    <source>
        <dbReference type="ARBA" id="ARBA00022840"/>
    </source>
</evidence>
<keyword evidence="2" id="KW-0067">ATP-binding</keyword>